<feature type="compositionally biased region" description="Low complexity" evidence="1">
    <location>
        <begin position="220"/>
        <end position="241"/>
    </location>
</feature>
<feature type="compositionally biased region" description="Polar residues" evidence="1">
    <location>
        <begin position="274"/>
        <end position="288"/>
    </location>
</feature>
<feature type="compositionally biased region" description="Basic residues" evidence="1">
    <location>
        <begin position="790"/>
        <end position="804"/>
    </location>
</feature>
<feature type="compositionally biased region" description="Polar residues" evidence="1">
    <location>
        <begin position="406"/>
        <end position="440"/>
    </location>
</feature>
<feature type="compositionally biased region" description="Polar residues" evidence="1">
    <location>
        <begin position="194"/>
        <end position="219"/>
    </location>
</feature>
<proteinExistence type="predicted"/>
<dbReference type="EMBL" id="LYUB02000019">
    <property type="protein sequence ID" value="OVF06657.1"/>
    <property type="molecule type" value="Genomic_DNA"/>
</dbReference>
<feature type="region of interest" description="Disordered" evidence="1">
    <location>
        <begin position="638"/>
        <end position="696"/>
    </location>
</feature>
<dbReference type="InterPro" id="IPR058986">
    <property type="entry name" value="Swc3_C"/>
</dbReference>
<organism evidence="4 5">
    <name type="scientific">Clavispora lusitaniae</name>
    <name type="common">Candida lusitaniae</name>
    <dbReference type="NCBI Taxonomy" id="36911"/>
    <lineage>
        <taxon>Eukaryota</taxon>
        <taxon>Fungi</taxon>
        <taxon>Dikarya</taxon>
        <taxon>Ascomycota</taxon>
        <taxon>Saccharomycotina</taxon>
        <taxon>Pichiomycetes</taxon>
        <taxon>Metschnikowiaceae</taxon>
        <taxon>Clavispora</taxon>
    </lineage>
</organism>
<evidence type="ECO:0000259" key="2">
    <source>
        <dbReference type="Pfam" id="PF24707"/>
    </source>
</evidence>
<feature type="domain" description="SWR1-complex protein 3" evidence="2">
    <location>
        <begin position="30"/>
        <end position="169"/>
    </location>
</feature>
<dbReference type="AlphaFoldDB" id="A0AA91PWX3"/>
<sequence length="816" mass="90223">MGPRMRRRITSAKREEIEKEQKILDSTIVRPFETLEGLPISYKEPPYGHYDEVLKNPLTIKDSGVLYNSLIRSRNTYVYHAPMFKLYWVKQTAYAKKLAEMEKDKEMIKDRESRRRFAKATTNSLETKTRTSVLSADVNARDVMSKLCEASVTLGPHSMDIRIFIAKDARSEKSKAFAEISRVSDAEILKQTEQKSTPPAVNSPLPSSTQTPAQSSNQLPPQTTNSSTTQNATQQPSAQNPTQPSPSDSGPISTPGPFPSSSPGSGQISGSTSATSPVAFSSSTSLPSGQIPRQPGIPTASSIPAASSATTTSQPVAGKEIVSEQSTSAQTESMKQEPKKETESKSGTSQFVTPSEGKNVNGGVSESTQTENSTTVSTPNASKEPTSTPPTTKEPVSIPEADKATSDQPNSAQPISNPPSSASAQDQHQVTPSQANSQAPSPADQASRLPPPPPPPQANLQSIDNLIMISNLSAIGKVDSFLNDLMKVVASGSASESQVTLFKKYIERAKQMGPQPHHAELYFSRGLPLPPNFPGAYPTRSFMDRKPPRVKVPNPMKLTAFQEKYLHSATLVFEFLENPNVRYVIPRDSISEVLEAENPPKDAEEDMEFKDILISTIWIHNIDEVEEYEKKLAEYNAEKKKKEEEEEKKRKEQEEAEKKEQEGESKTDTQPEERNLRAGTKKRAPPPKKKRALELPDEPNIRFTTYSFTLHNIPARFVPIVTNSMKPLKQVQERMEHILKNGTRVPGFYLWYQVDARLDEGLAENLRNTLVQEEKKMQGLLPPGAVVETKKRKPREFKTPRPKKAKDSPGGVKQEL</sequence>
<feature type="domain" description="Swc3 C-terminal" evidence="3">
    <location>
        <begin position="556"/>
        <end position="659"/>
    </location>
</feature>
<dbReference type="Pfam" id="PF26242">
    <property type="entry name" value="Swc3_C"/>
    <property type="match status" value="2"/>
</dbReference>
<feature type="compositionally biased region" description="Basic and acidic residues" evidence="1">
    <location>
        <begin position="638"/>
        <end position="676"/>
    </location>
</feature>
<dbReference type="PANTHER" id="PTHR28108:SF1">
    <property type="entry name" value="SWR1-COMPLEX PROTEIN 3"/>
    <property type="match status" value="1"/>
</dbReference>
<dbReference type="Proteomes" id="UP000195602">
    <property type="component" value="Unassembled WGS sequence"/>
</dbReference>
<feature type="region of interest" description="Disordered" evidence="1">
    <location>
        <begin position="192"/>
        <end position="460"/>
    </location>
</feature>
<evidence type="ECO:0000259" key="3">
    <source>
        <dbReference type="Pfam" id="PF26242"/>
    </source>
</evidence>
<feature type="compositionally biased region" description="Basic residues" evidence="1">
    <location>
        <begin position="679"/>
        <end position="691"/>
    </location>
</feature>
<dbReference type="InterPro" id="IPR057558">
    <property type="entry name" value="Swc3_dom"/>
</dbReference>
<dbReference type="InterPro" id="IPR037651">
    <property type="entry name" value="Swc3"/>
</dbReference>
<dbReference type="PANTHER" id="PTHR28108">
    <property type="entry name" value="SWR1-COMPLEX PROTEIN 3"/>
    <property type="match status" value="1"/>
</dbReference>
<evidence type="ECO:0000313" key="4">
    <source>
        <dbReference type="EMBL" id="OVF06657.1"/>
    </source>
</evidence>
<feature type="compositionally biased region" description="Polar residues" evidence="1">
    <location>
        <begin position="345"/>
        <end position="381"/>
    </location>
</feature>
<feature type="compositionally biased region" description="Low complexity" evidence="1">
    <location>
        <begin position="297"/>
        <end position="313"/>
    </location>
</feature>
<name>A0AA91PWX3_CLALS</name>
<dbReference type="GO" id="GO:0140849">
    <property type="term" value="F:ATP-dependent H2AZ histone chaperone activity"/>
    <property type="evidence" value="ECO:0007669"/>
    <property type="project" value="InterPro"/>
</dbReference>
<dbReference type="KEGG" id="clus:A9F13_19g00594"/>
<evidence type="ECO:0000313" key="5">
    <source>
        <dbReference type="Proteomes" id="UP000195602"/>
    </source>
</evidence>
<reference evidence="4 5" key="1">
    <citation type="submission" date="2017-04" db="EMBL/GenBank/DDBJ databases">
        <title>Draft genome of the yeast Clavispora lusitaniae type strain CBS 6936.</title>
        <authorList>
            <person name="Durrens P."/>
            <person name="Klopp C."/>
            <person name="Biteau N."/>
            <person name="Fitton-Ouhabi V."/>
            <person name="Dementhon K."/>
            <person name="Accoceberry I."/>
            <person name="Sherman D.J."/>
            <person name="Noel T."/>
        </authorList>
    </citation>
    <scope>NUCLEOTIDE SEQUENCE [LARGE SCALE GENOMIC DNA]</scope>
    <source>
        <strain evidence="4 5">CBS 6936</strain>
    </source>
</reference>
<feature type="compositionally biased region" description="Low complexity" evidence="1">
    <location>
        <begin position="261"/>
        <end position="273"/>
    </location>
</feature>
<feature type="compositionally biased region" description="Low complexity" evidence="1">
    <location>
        <begin position="382"/>
        <end position="395"/>
    </location>
</feature>
<protein>
    <submittedName>
        <fullName evidence="4">SWR1-complex protein</fullName>
    </submittedName>
</protein>
<accession>A0AA91PWX3</accession>
<dbReference type="GO" id="GO:0000812">
    <property type="term" value="C:Swr1 complex"/>
    <property type="evidence" value="ECO:0007669"/>
    <property type="project" value="InterPro"/>
</dbReference>
<gene>
    <name evidence="4" type="ORF">A9F13_19g00594</name>
</gene>
<feature type="compositionally biased region" description="Polar residues" evidence="1">
    <location>
        <begin position="323"/>
        <end position="333"/>
    </location>
</feature>
<evidence type="ECO:0000256" key="1">
    <source>
        <dbReference type="SAM" id="MobiDB-lite"/>
    </source>
</evidence>
<comment type="caution">
    <text evidence="4">The sequence shown here is derived from an EMBL/GenBank/DDBJ whole genome shotgun (WGS) entry which is preliminary data.</text>
</comment>
<feature type="region of interest" description="Disordered" evidence="1">
    <location>
        <begin position="775"/>
        <end position="816"/>
    </location>
</feature>
<dbReference type="Pfam" id="PF24707">
    <property type="entry name" value="Swc3"/>
    <property type="match status" value="1"/>
</dbReference>
<feature type="domain" description="Swc3 C-terminal" evidence="3">
    <location>
        <begin position="680"/>
        <end position="772"/>
    </location>
</feature>
<feature type="compositionally biased region" description="Basic and acidic residues" evidence="1">
    <location>
        <begin position="334"/>
        <end position="344"/>
    </location>
</feature>